<organism evidence="1 2">
    <name type="scientific">Micromonospora echinospora</name>
    <name type="common">Micromonospora purpurea</name>
    <dbReference type="NCBI Taxonomy" id="1877"/>
    <lineage>
        <taxon>Bacteria</taxon>
        <taxon>Bacillati</taxon>
        <taxon>Actinomycetota</taxon>
        <taxon>Actinomycetes</taxon>
        <taxon>Micromonosporales</taxon>
        <taxon>Micromonosporaceae</taxon>
        <taxon>Micromonospora</taxon>
    </lineage>
</organism>
<protein>
    <submittedName>
        <fullName evidence="1">DivIVA domain-containing protein</fullName>
    </submittedName>
</protein>
<accession>A0A1C4V5I2</accession>
<keyword evidence="2" id="KW-1185">Reference proteome</keyword>
<dbReference type="AlphaFoldDB" id="A0A1C4V5I2"/>
<name>A0A1C4V5I2_MICEC</name>
<evidence type="ECO:0000313" key="2">
    <source>
        <dbReference type="Proteomes" id="UP000198253"/>
    </source>
</evidence>
<dbReference type="EMBL" id="LT607413">
    <property type="protein sequence ID" value="SCE79298.1"/>
    <property type="molecule type" value="Genomic_DNA"/>
</dbReference>
<dbReference type="Gene3D" id="6.10.250.660">
    <property type="match status" value="1"/>
</dbReference>
<dbReference type="Proteomes" id="UP000198253">
    <property type="component" value="Chromosome I"/>
</dbReference>
<reference evidence="2" key="1">
    <citation type="submission" date="2016-06" db="EMBL/GenBank/DDBJ databases">
        <authorList>
            <person name="Varghese N."/>
            <person name="Submissions Spin"/>
        </authorList>
    </citation>
    <scope>NUCLEOTIDE SEQUENCE [LARGE SCALE GENOMIC DNA]</scope>
    <source>
        <strain evidence="2">DSM 43816</strain>
    </source>
</reference>
<evidence type="ECO:0000313" key="1">
    <source>
        <dbReference type="EMBL" id="SCE79298.1"/>
    </source>
</evidence>
<dbReference type="NCBIfam" id="TIGR03544">
    <property type="entry name" value="DivI1A_domain"/>
    <property type="match status" value="1"/>
</dbReference>
<dbReference type="OrthoDB" id="3394784at2"/>
<proteinExistence type="predicted"/>
<gene>
    <name evidence="1" type="ORF">GA0070618_0972</name>
</gene>
<dbReference type="InterPro" id="IPR019933">
    <property type="entry name" value="DivIVA_domain"/>
</dbReference>
<dbReference type="RefSeq" id="WP_088980554.1">
    <property type="nucleotide sequence ID" value="NZ_LT607413.1"/>
</dbReference>
<dbReference type="InParanoid" id="A0A1C4V5I2"/>
<sequence>MGFFLWRRRTENTGRHHRPLRQQPARGGLYWSAQTPLRPSQVRGRSFGLARFGRRGLDPVEVGEFLDRVAGDLATLYAALDRVGDENERIKDALRQWQTRQARRVYHNAGRY</sequence>